<dbReference type="Proteomes" id="UP001156682">
    <property type="component" value="Unassembled WGS sequence"/>
</dbReference>
<comment type="caution">
    <text evidence="7">The sequence shown here is derived from an EMBL/GenBank/DDBJ whole genome shotgun (WGS) entry which is preliminary data.</text>
</comment>
<keyword evidence="4" id="KW-0443">Lipid metabolism</keyword>
<comment type="function">
    <text evidence="5">May play a role in fatty acid biosynthesis and insulin sensitivity.</text>
</comment>
<dbReference type="PANTHER" id="PTHR43602">
    <property type="match status" value="1"/>
</dbReference>
<keyword evidence="3" id="KW-0809">Transit peptide</keyword>
<reference evidence="8" key="1">
    <citation type="journal article" date="2019" name="Int. J. Syst. Evol. Microbiol.">
        <title>The Global Catalogue of Microorganisms (GCM) 10K type strain sequencing project: providing services to taxonomists for standard genome sequencing and annotation.</title>
        <authorList>
            <consortium name="The Broad Institute Genomics Platform"/>
            <consortium name="The Broad Institute Genome Sequencing Center for Infectious Disease"/>
            <person name="Wu L."/>
            <person name="Ma J."/>
        </authorList>
    </citation>
    <scope>NUCLEOTIDE SEQUENCE [LARGE SCALE GENOMIC DNA]</scope>
    <source>
        <strain evidence="8">NBRC 100033</strain>
    </source>
</reference>
<dbReference type="InterPro" id="IPR052377">
    <property type="entry name" value="Mitochondrial_ECH-domain"/>
</dbReference>
<evidence type="ECO:0000256" key="5">
    <source>
        <dbReference type="ARBA" id="ARBA00037410"/>
    </source>
</evidence>
<keyword evidence="8" id="KW-1185">Reference proteome</keyword>
<evidence type="ECO:0000256" key="3">
    <source>
        <dbReference type="ARBA" id="ARBA00022946"/>
    </source>
</evidence>
<evidence type="ECO:0000256" key="4">
    <source>
        <dbReference type="ARBA" id="ARBA00023098"/>
    </source>
</evidence>
<evidence type="ECO:0000256" key="6">
    <source>
        <dbReference type="ARBA" id="ARBA00040545"/>
    </source>
</evidence>
<evidence type="ECO:0000313" key="7">
    <source>
        <dbReference type="EMBL" id="GLR63532.1"/>
    </source>
</evidence>
<dbReference type="SUPFAM" id="SSF52096">
    <property type="entry name" value="ClpP/crotonase"/>
    <property type="match status" value="1"/>
</dbReference>
<dbReference type="Gene3D" id="1.10.12.10">
    <property type="entry name" value="Lyase 2-enoyl-coa Hydratase, Chain A, domain 2"/>
    <property type="match status" value="1"/>
</dbReference>
<dbReference type="NCBIfam" id="NF006008">
    <property type="entry name" value="PRK08139.1"/>
    <property type="match status" value="1"/>
</dbReference>
<accession>A0ABQ5ZYX3</accession>
<dbReference type="PANTHER" id="PTHR43602:SF1">
    <property type="entry name" value="ENOYL-COA HYDRATASE DOMAIN-CONTAINING PROTEIN 3, MITOCHONDRIAL"/>
    <property type="match status" value="1"/>
</dbReference>
<dbReference type="InterPro" id="IPR029045">
    <property type="entry name" value="ClpP/crotonase-like_dom_sf"/>
</dbReference>
<evidence type="ECO:0000256" key="2">
    <source>
        <dbReference type="ARBA" id="ARBA00022832"/>
    </source>
</evidence>
<organism evidence="7 8">
    <name type="scientific">Marinospirillum insulare</name>
    <dbReference type="NCBI Taxonomy" id="217169"/>
    <lineage>
        <taxon>Bacteria</taxon>
        <taxon>Pseudomonadati</taxon>
        <taxon>Pseudomonadota</taxon>
        <taxon>Gammaproteobacteria</taxon>
        <taxon>Oceanospirillales</taxon>
        <taxon>Oceanospirillaceae</taxon>
        <taxon>Marinospirillum</taxon>
    </lineage>
</organism>
<dbReference type="Gene3D" id="3.90.226.10">
    <property type="entry name" value="2-enoyl-CoA Hydratase, Chain A, domain 1"/>
    <property type="match status" value="1"/>
</dbReference>
<protein>
    <recommendedName>
        <fullName evidence="6">Enoyl-CoA hydratase domain-containing protein 3, mitochondrial</fullName>
    </recommendedName>
</protein>
<name>A0ABQ5ZYX3_9GAMM</name>
<comment type="similarity">
    <text evidence="1">Belongs to the enoyl-CoA hydratase/isomerase family.</text>
</comment>
<gene>
    <name evidence="7" type="ORF">GCM10007878_09670</name>
</gene>
<dbReference type="InterPro" id="IPR001753">
    <property type="entry name" value="Enoyl-CoA_hydra/iso"/>
</dbReference>
<proteinExistence type="inferred from homology"/>
<evidence type="ECO:0000313" key="8">
    <source>
        <dbReference type="Proteomes" id="UP001156682"/>
    </source>
</evidence>
<dbReference type="EMBL" id="BSOR01000016">
    <property type="protein sequence ID" value="GLR63532.1"/>
    <property type="molecule type" value="Genomic_DNA"/>
</dbReference>
<evidence type="ECO:0000256" key="1">
    <source>
        <dbReference type="ARBA" id="ARBA00005254"/>
    </source>
</evidence>
<dbReference type="Pfam" id="PF00378">
    <property type="entry name" value="ECH_1"/>
    <property type="match status" value="1"/>
</dbReference>
<sequence length="281" mass="30457">MVGPFAMNNNDSFGEHSMTNTKNDAITLADLGQGVALLTLNQPESRNSLSLAMLDLLDQRLDEVKDDKAFKVIVIAAAGKVFCAGHNLKEVQGQLGDHQAQLKLFKRCSEVMQKIVELPLTVIASVRGVATAAGCQLVASCDLAIASETSRFATPGVNIGLFCSTPMVALTRNVHPKHAMEMLLTGEMISAARAEQIGLVNRVVADEELEQKTFEFAELIASKSPKTLAIGKEAFYTQNSMSLNEAYNYTAKVMAANLDILDAKEGICAFVEKRHPQWQGK</sequence>
<keyword evidence="2" id="KW-0276">Fatty acid metabolism</keyword>
<dbReference type="InterPro" id="IPR014748">
    <property type="entry name" value="Enoyl-CoA_hydra_C"/>
</dbReference>
<dbReference type="CDD" id="cd06558">
    <property type="entry name" value="crotonase-like"/>
    <property type="match status" value="1"/>
</dbReference>